<sequence>MALKNRQRCCGVPQYQVTTAPACSLGVYLQGGVEVPLPPPGTHTFQNRRKRGPREDPPKQFCIVVHPHHLRTGRADLVLQWTVILKVSNSLGRIAIPLSPYHLSSPNLQNQGKPPVLILSQTTNPSRIIYRRRRRRRRPRHAITKLGIAIEHHRPPH</sequence>
<evidence type="ECO:0000313" key="1">
    <source>
        <dbReference type="EMBL" id="KAL0470040.1"/>
    </source>
</evidence>
<comment type="caution">
    <text evidence="1">The sequence shown here is derived from an EMBL/GenBank/DDBJ whole genome shotgun (WGS) entry which is preliminary data.</text>
</comment>
<dbReference type="Proteomes" id="UP001451303">
    <property type="component" value="Unassembled WGS sequence"/>
</dbReference>
<evidence type="ECO:0000313" key="2">
    <source>
        <dbReference type="Proteomes" id="UP001451303"/>
    </source>
</evidence>
<accession>A0ABR3DBI4</accession>
<protein>
    <submittedName>
        <fullName evidence="1">Uncharacterized protein</fullName>
    </submittedName>
</protein>
<name>A0ABR3DBI4_NEUIN</name>
<organism evidence="1 2">
    <name type="scientific">Neurospora intermedia</name>
    <dbReference type="NCBI Taxonomy" id="5142"/>
    <lineage>
        <taxon>Eukaryota</taxon>
        <taxon>Fungi</taxon>
        <taxon>Dikarya</taxon>
        <taxon>Ascomycota</taxon>
        <taxon>Pezizomycotina</taxon>
        <taxon>Sordariomycetes</taxon>
        <taxon>Sordariomycetidae</taxon>
        <taxon>Sordariales</taxon>
        <taxon>Sordariaceae</taxon>
        <taxon>Neurospora</taxon>
    </lineage>
</organism>
<keyword evidence="2" id="KW-1185">Reference proteome</keyword>
<reference evidence="1 2" key="1">
    <citation type="submission" date="2023-09" db="EMBL/GenBank/DDBJ databases">
        <title>Multi-omics analysis of a traditional fermented food reveals byproduct-associated fungal strains for waste-to-food upcycling.</title>
        <authorList>
            <consortium name="Lawrence Berkeley National Laboratory"/>
            <person name="Rekdal V.M."/>
            <person name="Villalobos-Escobedo J.M."/>
            <person name="Rodriguez-Valeron N."/>
            <person name="Garcia M.O."/>
            <person name="Vasquez D.P."/>
            <person name="Damayanti I."/>
            <person name="Sorensen P.M."/>
            <person name="Baidoo E.E."/>
            <person name="De Carvalho A.C."/>
            <person name="Riley R."/>
            <person name="Lipzen A."/>
            <person name="He G."/>
            <person name="Yan M."/>
            <person name="Haridas S."/>
            <person name="Daum C."/>
            <person name="Yoshinaga Y."/>
            <person name="Ng V."/>
            <person name="Grigoriev I.V."/>
            <person name="Munk R."/>
            <person name="Nuraida L."/>
            <person name="Wijaya C.H."/>
            <person name="Morales P.-C."/>
            <person name="Keasling J.D."/>
        </authorList>
    </citation>
    <scope>NUCLEOTIDE SEQUENCE [LARGE SCALE GENOMIC DNA]</scope>
    <source>
        <strain evidence="1 2">FGSC 2613</strain>
    </source>
</reference>
<dbReference type="EMBL" id="JAVLET010000005">
    <property type="protein sequence ID" value="KAL0470040.1"/>
    <property type="molecule type" value="Genomic_DNA"/>
</dbReference>
<proteinExistence type="predicted"/>
<gene>
    <name evidence="1" type="ORF">QR685DRAFT_572933</name>
</gene>